<evidence type="ECO:0000313" key="2">
    <source>
        <dbReference type="Proteomes" id="UP001055634"/>
    </source>
</evidence>
<keyword evidence="2" id="KW-1185">Reference proteome</keyword>
<sequence>MIPETVSSQGLRARAKLLRKTGQDCAASHVEQAAEKIDMLEELVRQARIGLEPLAGGAALYRAERADVAVGLSRAGSFGREDHAPVIQVAHLRAAAATLSAIDAYLYPDMGQAGYVVASRKRTKGEDRYITLWRANAAGYAWSLPWAGLYTAEEARKHSLAPDDDYPETHSYAAPLSAIRPLFIAPMPGMIDNDTGPVLPNTPENWRLLGRLSAALHGRLEATA</sequence>
<dbReference type="Proteomes" id="UP001055634">
    <property type="component" value="Segment"/>
</dbReference>
<name>A0A9E7SSM5_9CAUD</name>
<organism evidence="1 2">
    <name type="scientific">Brevundimonas phage vB_BpoS-Gurke</name>
    <dbReference type="NCBI Taxonomy" id="2948599"/>
    <lineage>
        <taxon>Viruses</taxon>
        <taxon>Duplodnaviria</taxon>
        <taxon>Heunggongvirae</taxon>
        <taxon>Uroviricota</taxon>
        <taxon>Caudoviricetes</taxon>
        <taxon>Jeanschmidtviridae</taxon>
        <taxon>Kikimoravirus</taxon>
        <taxon>Kikimoravirus gurke</taxon>
    </lineage>
</organism>
<accession>A0A9E7SSM5</accession>
<reference evidence="1" key="1">
    <citation type="submission" date="2022-04" db="EMBL/GenBank/DDBJ databases">
        <authorList>
            <person name="Friedrich I."/>
            <person name="Schneider D."/>
            <person name="Poehlein A."/>
            <person name="Hertel R."/>
            <person name="Daniel R."/>
        </authorList>
    </citation>
    <scope>NUCLEOTIDE SEQUENCE</scope>
</reference>
<evidence type="ECO:0000313" key="1">
    <source>
        <dbReference type="EMBL" id="UTC28100.1"/>
    </source>
</evidence>
<gene>
    <name evidence="1" type="ORF">GURKE_00680</name>
</gene>
<protein>
    <submittedName>
        <fullName evidence="1">Uncharacterized protein</fullName>
    </submittedName>
</protein>
<dbReference type="EMBL" id="ON529850">
    <property type="protein sequence ID" value="UTC28100.1"/>
    <property type="molecule type" value="Genomic_DNA"/>
</dbReference>
<proteinExistence type="predicted"/>